<reference evidence="20" key="1">
    <citation type="submission" date="2020-07" db="EMBL/GenBank/DDBJ databases">
        <title>Clarias magur genome sequencing, assembly and annotation.</title>
        <authorList>
            <person name="Kushwaha B."/>
            <person name="Kumar R."/>
            <person name="Das P."/>
            <person name="Joshi C.G."/>
            <person name="Kumar D."/>
            <person name="Nagpure N.S."/>
            <person name="Pandey M."/>
            <person name="Agarwal S."/>
            <person name="Srivastava S."/>
            <person name="Singh M."/>
            <person name="Sahoo L."/>
            <person name="Jayasankar P."/>
            <person name="Meher P.K."/>
            <person name="Koringa P.G."/>
            <person name="Iquebal M.A."/>
            <person name="Das S.P."/>
            <person name="Bit A."/>
            <person name="Patnaik S."/>
            <person name="Patel N."/>
            <person name="Shah T.M."/>
            <person name="Hinsu A."/>
            <person name="Jena J.K."/>
        </authorList>
    </citation>
    <scope>NUCLEOTIDE SEQUENCE</scope>
    <source>
        <strain evidence="20">CIFAMagur01</strain>
        <tissue evidence="20">Testis</tissue>
    </source>
</reference>
<dbReference type="InterPro" id="IPR055356">
    <property type="entry name" value="ZP-N"/>
</dbReference>
<evidence type="ECO:0000256" key="17">
    <source>
        <dbReference type="PROSITE-ProRule" id="PRU00779"/>
    </source>
</evidence>
<organism evidence="20 21">
    <name type="scientific">Clarias magur</name>
    <name type="common">Asian catfish</name>
    <name type="synonym">Macropteronotus magur</name>
    <dbReference type="NCBI Taxonomy" id="1594786"/>
    <lineage>
        <taxon>Eukaryota</taxon>
        <taxon>Metazoa</taxon>
        <taxon>Chordata</taxon>
        <taxon>Craniata</taxon>
        <taxon>Vertebrata</taxon>
        <taxon>Euteleostomi</taxon>
        <taxon>Actinopterygii</taxon>
        <taxon>Neopterygii</taxon>
        <taxon>Teleostei</taxon>
        <taxon>Ostariophysi</taxon>
        <taxon>Siluriformes</taxon>
        <taxon>Clariidae</taxon>
        <taxon>Clarias</taxon>
    </lineage>
</organism>
<name>A0A8J4UJ00_CLAMG</name>
<keyword evidence="3" id="KW-0964">Secreted</keyword>
<comment type="caution">
    <text evidence="20">The sequence shown here is derived from an EMBL/GenBank/DDBJ whole genome shotgun (WGS) entry which is preliminary data.</text>
</comment>
<evidence type="ECO:0000256" key="13">
    <source>
        <dbReference type="ARBA" id="ARBA00037545"/>
    </source>
</evidence>
<evidence type="ECO:0000256" key="15">
    <source>
        <dbReference type="ARBA" id="ARBA00042273"/>
    </source>
</evidence>
<evidence type="ECO:0000256" key="7">
    <source>
        <dbReference type="ARBA" id="ARBA00022989"/>
    </source>
</evidence>
<dbReference type="Gene3D" id="2.60.40.3210">
    <property type="entry name" value="Zona pellucida, ZP-N domain"/>
    <property type="match status" value="1"/>
</dbReference>
<keyword evidence="6" id="KW-0812">Transmembrane</keyword>
<dbReference type="GO" id="GO:0032190">
    <property type="term" value="F:acrosin binding"/>
    <property type="evidence" value="ECO:0007669"/>
    <property type="project" value="TreeGrafter"/>
</dbReference>
<dbReference type="Gene3D" id="2.60.40.4100">
    <property type="entry name" value="Zona pellucida, ZP-C domain"/>
    <property type="match status" value="1"/>
</dbReference>
<dbReference type="PANTHER" id="PTHR23343:SF31">
    <property type="entry name" value="ZONA PELLUCIDA SPERM-BINDING PROTEIN 4"/>
    <property type="match status" value="1"/>
</dbReference>
<evidence type="ECO:0000259" key="18">
    <source>
        <dbReference type="PROSITE" id="PS51034"/>
    </source>
</evidence>
<evidence type="ECO:0000256" key="4">
    <source>
        <dbReference type="ARBA" id="ARBA00022530"/>
    </source>
</evidence>
<feature type="domain" description="P-type" evidence="19">
    <location>
        <begin position="53"/>
        <end position="100"/>
    </location>
</feature>
<evidence type="ECO:0000313" key="21">
    <source>
        <dbReference type="Proteomes" id="UP000727407"/>
    </source>
</evidence>
<accession>A0A8J4UJ00</accession>
<dbReference type="PANTHER" id="PTHR23343">
    <property type="entry name" value="ZONA PELLUCIDA SPERM-BINDING PROTEIN"/>
    <property type="match status" value="1"/>
</dbReference>
<dbReference type="InterPro" id="IPR055355">
    <property type="entry name" value="ZP-C"/>
</dbReference>
<keyword evidence="4" id="KW-0272">Extracellular matrix</keyword>
<keyword evidence="21" id="KW-1185">Reference proteome</keyword>
<comment type="caution">
    <text evidence="17">Lacks conserved residue(s) required for the propagation of feature annotation.</text>
</comment>
<dbReference type="Pfam" id="PF00088">
    <property type="entry name" value="Trefoil"/>
    <property type="match status" value="1"/>
</dbReference>
<dbReference type="OrthoDB" id="8919081at2759"/>
<dbReference type="PROSITE" id="PS51034">
    <property type="entry name" value="ZP_2"/>
    <property type="match status" value="1"/>
</dbReference>
<dbReference type="Proteomes" id="UP000727407">
    <property type="component" value="Unassembled WGS sequence"/>
</dbReference>
<dbReference type="GO" id="GO:0035805">
    <property type="term" value="C:egg coat"/>
    <property type="evidence" value="ECO:0007669"/>
    <property type="project" value="UniProtKB-SubCell"/>
</dbReference>
<dbReference type="GO" id="GO:0060468">
    <property type="term" value="P:prevention of polyspermy"/>
    <property type="evidence" value="ECO:0007669"/>
    <property type="project" value="TreeGrafter"/>
</dbReference>
<dbReference type="InterPro" id="IPR044913">
    <property type="entry name" value="P_trefoil_dom_sf"/>
</dbReference>
<dbReference type="PRINTS" id="PR00023">
    <property type="entry name" value="ZPELLUCIDA"/>
</dbReference>
<dbReference type="SMART" id="SM00018">
    <property type="entry name" value="PD"/>
    <property type="match status" value="1"/>
</dbReference>
<keyword evidence="2" id="KW-1003">Cell membrane</keyword>
<keyword evidence="10" id="KW-0325">Glycoprotein</keyword>
<evidence type="ECO:0000256" key="9">
    <source>
        <dbReference type="ARBA" id="ARBA00023157"/>
    </source>
</evidence>
<dbReference type="InterPro" id="IPR051148">
    <property type="entry name" value="Zona_Pellucida_Domain_gp"/>
</dbReference>
<evidence type="ECO:0000256" key="3">
    <source>
        <dbReference type="ARBA" id="ARBA00022525"/>
    </source>
</evidence>
<evidence type="ECO:0000256" key="5">
    <source>
        <dbReference type="ARBA" id="ARBA00022685"/>
    </source>
</evidence>
<evidence type="ECO:0000256" key="2">
    <source>
        <dbReference type="ARBA" id="ARBA00022475"/>
    </source>
</evidence>
<dbReference type="CDD" id="cd00111">
    <property type="entry name" value="Trefoil"/>
    <property type="match status" value="1"/>
</dbReference>
<keyword evidence="5" id="KW-0165">Cleavage on pair of basic residues</keyword>
<evidence type="ECO:0000256" key="14">
    <source>
        <dbReference type="ARBA" id="ARBA00040238"/>
    </source>
</evidence>
<protein>
    <recommendedName>
        <fullName evidence="14">Zona pellucida sperm-binding protein 4</fullName>
    </recommendedName>
    <alternativeName>
        <fullName evidence="16">Zona pellucida glycoprotein 4</fullName>
    </alternativeName>
    <alternativeName>
        <fullName evidence="15">Zona pellucida protein B</fullName>
    </alternativeName>
</protein>
<proteinExistence type="predicted"/>
<feature type="disulfide bond" evidence="17">
    <location>
        <begin position="55"/>
        <end position="81"/>
    </location>
</feature>
<keyword evidence="7" id="KW-1133">Transmembrane helix</keyword>
<gene>
    <name evidence="20" type="primary">zp</name>
    <name evidence="20" type="ORF">DAT39_011560</name>
</gene>
<evidence type="ECO:0000256" key="8">
    <source>
        <dbReference type="ARBA" id="ARBA00023136"/>
    </source>
</evidence>
<dbReference type="GO" id="GO:0035804">
    <property type="term" value="F:structural constituent of egg coat"/>
    <property type="evidence" value="ECO:0007669"/>
    <property type="project" value="TreeGrafter"/>
</dbReference>
<dbReference type="PROSITE" id="PS51448">
    <property type="entry name" value="P_TREFOIL_2"/>
    <property type="match status" value="1"/>
</dbReference>
<evidence type="ECO:0000256" key="10">
    <source>
        <dbReference type="ARBA" id="ARBA00023180"/>
    </source>
</evidence>
<comment type="function">
    <text evidence="13">Component of the zona pellucida, an extracellular matrix surrounding oocytes which mediates sperm binding, induction of the acrosome reaction and prevents post-fertilization polyspermy. The zona pellucida is composed of 3 to 4 glycoproteins, ZP1, ZP2, ZP3, and ZP4. ZP4 may act as a sperm receptor.</text>
</comment>
<dbReference type="EMBL" id="QNUK01000189">
    <property type="protein sequence ID" value="KAF5898737.1"/>
    <property type="molecule type" value="Genomic_DNA"/>
</dbReference>
<evidence type="ECO:0000256" key="6">
    <source>
        <dbReference type="ARBA" id="ARBA00022692"/>
    </source>
</evidence>
<dbReference type="InterPro" id="IPR048290">
    <property type="entry name" value="ZP_chr"/>
</dbReference>
<evidence type="ECO:0000256" key="11">
    <source>
        <dbReference type="ARBA" id="ARBA00023279"/>
    </source>
</evidence>
<evidence type="ECO:0000313" key="20">
    <source>
        <dbReference type="EMBL" id="KAF5898737.1"/>
    </source>
</evidence>
<dbReference type="Pfam" id="PF00100">
    <property type="entry name" value="Zona_pellucida"/>
    <property type="match status" value="1"/>
</dbReference>
<keyword evidence="8" id="KW-0472">Membrane</keyword>
<evidence type="ECO:0000256" key="1">
    <source>
        <dbReference type="ARBA" id="ARBA00004251"/>
    </source>
</evidence>
<dbReference type="GO" id="GO:0007339">
    <property type="term" value="P:binding of sperm to zona pellucida"/>
    <property type="evidence" value="ECO:0007669"/>
    <property type="project" value="TreeGrafter"/>
</dbReference>
<feature type="non-terminal residue" evidence="20">
    <location>
        <position position="1"/>
    </location>
</feature>
<dbReference type="SUPFAM" id="SSF57492">
    <property type="entry name" value="Trefoil"/>
    <property type="match status" value="1"/>
</dbReference>
<dbReference type="Pfam" id="PF23344">
    <property type="entry name" value="ZP-N"/>
    <property type="match status" value="1"/>
</dbReference>
<feature type="disulfide bond" evidence="17">
    <location>
        <begin position="65"/>
        <end position="80"/>
    </location>
</feature>
<dbReference type="GO" id="GO:0005886">
    <property type="term" value="C:plasma membrane"/>
    <property type="evidence" value="ECO:0007669"/>
    <property type="project" value="UniProtKB-SubCell"/>
</dbReference>
<dbReference type="Gene3D" id="4.10.110.10">
    <property type="entry name" value="Spasmolytic Protein, domain 1"/>
    <property type="match status" value="1"/>
</dbReference>
<dbReference type="InterPro" id="IPR000519">
    <property type="entry name" value="P_trefoil_dom"/>
</dbReference>
<dbReference type="AlphaFoldDB" id="A0A8J4UJ00"/>
<dbReference type="InterPro" id="IPR001507">
    <property type="entry name" value="ZP_dom"/>
</dbReference>
<evidence type="ECO:0000259" key="19">
    <source>
        <dbReference type="PROSITE" id="PS51448"/>
    </source>
</evidence>
<dbReference type="InterPro" id="IPR042235">
    <property type="entry name" value="ZP-C_dom"/>
</dbReference>
<sequence>MPSFHSASVGDHGLQGQFTQSGVTQQDENLLQESLSNTNRSWQQARVASAASQLCEVDESSRVGCGERGISPAECEALDCCFDNRRFFQAYDGPMCYYGKAVTVQCTMDGLFILVISRDVTVPSIDLDGISIQEVTGEPCTAVDSNDDFAIFQFPVTACGTRTKVEGDYIVYENTMASSYEVGFGPNGAITRDSSLELTFQCRYLATVVEDLVVDVNTRPLPPPVVQKGALRVELRLANGVCKTKGCSHAEVYSSYYTEADYPVTKLLQDPVHVEVRIPERADPNIALVLNHCWATGSPDSSSKPQWDLLADGCPYVDDRYQTTLVPVGSSSGLEHPTHYRRFIVKMFTFVGQETLIPQEEQLFIHCSTALCQLSATESCEPSCDRTRRSVSTAWDSQKKVLVSSGMVLFVADSPALVTSQADVHEE</sequence>
<feature type="domain" description="ZP" evidence="18">
    <location>
        <begin position="105"/>
        <end position="387"/>
    </location>
</feature>
<comment type="subcellular location">
    <subcellularLocation>
        <location evidence="1">Cell membrane</location>
        <topology evidence="1">Single-pass type I membrane protein</topology>
    </subcellularLocation>
    <subcellularLocation>
        <location evidence="12">Zona pellucida</location>
    </subcellularLocation>
</comment>
<evidence type="ECO:0000256" key="12">
    <source>
        <dbReference type="ARBA" id="ARBA00024183"/>
    </source>
</evidence>
<keyword evidence="11" id="KW-0278">Fertilization</keyword>
<evidence type="ECO:0000256" key="16">
    <source>
        <dbReference type="ARBA" id="ARBA00042573"/>
    </source>
</evidence>
<keyword evidence="9 17" id="KW-1015">Disulfide bond</keyword>
<dbReference type="SMART" id="SM00241">
    <property type="entry name" value="ZP"/>
    <property type="match status" value="1"/>
</dbReference>